<protein>
    <recommendedName>
        <fullName evidence="2">BPTI/Kunitz inhibitor domain-containing protein</fullName>
    </recommendedName>
</protein>
<dbReference type="PROSITE" id="PS50279">
    <property type="entry name" value="BPTI_KUNITZ_2"/>
    <property type="match status" value="1"/>
</dbReference>
<dbReference type="InterPro" id="IPR036880">
    <property type="entry name" value="Kunitz_BPTI_sf"/>
</dbReference>
<dbReference type="PROSITE" id="PS00280">
    <property type="entry name" value="BPTI_KUNITZ_1"/>
    <property type="match status" value="1"/>
</dbReference>
<evidence type="ECO:0000313" key="6">
    <source>
        <dbReference type="Proteomes" id="UP000829354"/>
    </source>
</evidence>
<dbReference type="InterPro" id="IPR002223">
    <property type="entry name" value="Kunitz_BPTI"/>
</dbReference>
<evidence type="ECO:0000313" key="4">
    <source>
        <dbReference type="EMBL" id="UMM34269.1"/>
    </source>
</evidence>
<keyword evidence="1" id="KW-0732">Signal</keyword>
<dbReference type="PANTHER" id="PTHR47248:SF6">
    <property type="entry name" value="BPTI_KUNITZ INHIBITOR DOMAIN-CONTAINING PROTEIN"/>
    <property type="match status" value="1"/>
</dbReference>
<dbReference type="AlphaFoldDB" id="A0AAE8ZZM8"/>
<dbReference type="SUPFAM" id="SSF57362">
    <property type="entry name" value="BPTI-like"/>
    <property type="match status" value="1"/>
</dbReference>
<proteinExistence type="predicted"/>
<dbReference type="InterPro" id="IPR006150">
    <property type="entry name" value="Cys_repeat_1"/>
</dbReference>
<dbReference type="SMART" id="SM00289">
    <property type="entry name" value="WR1"/>
    <property type="match status" value="1"/>
</dbReference>
<dbReference type="Gene3D" id="4.10.410.10">
    <property type="entry name" value="Pancreatic trypsin inhibitor Kunitz domain"/>
    <property type="match status" value="1"/>
</dbReference>
<evidence type="ECO:0000259" key="2">
    <source>
        <dbReference type="PROSITE" id="PS50279"/>
    </source>
</evidence>
<dbReference type="Pfam" id="PF00014">
    <property type="entry name" value="Kunitz_BPTI"/>
    <property type="match status" value="1"/>
</dbReference>
<feature type="chain" id="PRO_5044706576" description="BPTI/Kunitz inhibitor domain-containing protein" evidence="1">
    <location>
        <begin position="19"/>
        <end position="188"/>
    </location>
</feature>
<feature type="signal peptide" evidence="1">
    <location>
        <begin position="1"/>
        <end position="18"/>
    </location>
</feature>
<dbReference type="Proteomes" id="UP000827892">
    <property type="component" value="Chromosome V"/>
</dbReference>
<reference evidence="3 5" key="1">
    <citation type="submission" date="2022-02" db="EMBL/GenBank/DDBJ databases">
        <title>Chromosome-level reference genomes for two strains of Caenorhabditis briggsae: an improved platform for comparative genomics.</title>
        <authorList>
            <person name="Stevens L."/>
            <person name="Andersen E.C."/>
        </authorList>
    </citation>
    <scope>NUCLEOTIDE SEQUENCE [LARGE SCALE GENOMIC DNA]</scope>
    <source>
        <strain evidence="3">QX1410_ONT</strain>
        <tissue evidence="3">Whole-organism</tissue>
    </source>
</reference>
<evidence type="ECO:0000256" key="1">
    <source>
        <dbReference type="SAM" id="SignalP"/>
    </source>
</evidence>
<organism evidence="3 5">
    <name type="scientific">Caenorhabditis briggsae</name>
    <dbReference type="NCBI Taxonomy" id="6238"/>
    <lineage>
        <taxon>Eukaryota</taxon>
        <taxon>Metazoa</taxon>
        <taxon>Ecdysozoa</taxon>
        <taxon>Nematoda</taxon>
        <taxon>Chromadorea</taxon>
        <taxon>Rhabditida</taxon>
        <taxon>Rhabditina</taxon>
        <taxon>Rhabditomorpha</taxon>
        <taxon>Rhabditoidea</taxon>
        <taxon>Rhabditidae</taxon>
        <taxon>Peloderinae</taxon>
        <taxon>Caenorhabditis</taxon>
    </lineage>
</organism>
<dbReference type="GO" id="GO:0004867">
    <property type="term" value="F:serine-type endopeptidase inhibitor activity"/>
    <property type="evidence" value="ECO:0007669"/>
    <property type="project" value="InterPro"/>
</dbReference>
<reference evidence="4 6" key="2">
    <citation type="submission" date="2022-04" db="EMBL/GenBank/DDBJ databases">
        <title>Chromosome-level reference genomes for two strains of Caenorhabditis briggsae: an improved platform for comparative genomics.</title>
        <authorList>
            <person name="Stevens L."/>
            <person name="Andersen E."/>
        </authorList>
    </citation>
    <scope>NUCLEOTIDE SEQUENCE [LARGE SCALE GENOMIC DNA]</scope>
    <source>
        <strain evidence="4">VX34</strain>
        <tissue evidence="4">Whole-organism</tissue>
    </source>
</reference>
<dbReference type="EMBL" id="CP090895">
    <property type="protein sequence ID" value="ULT88460.1"/>
    <property type="molecule type" value="Genomic_DNA"/>
</dbReference>
<name>A0AAE8ZZM8_CAEBR</name>
<evidence type="ECO:0000313" key="5">
    <source>
        <dbReference type="Proteomes" id="UP000827892"/>
    </source>
</evidence>
<dbReference type="OMA" id="CPANTPS"/>
<dbReference type="EMBL" id="CP092624">
    <property type="protein sequence ID" value="UMM34269.1"/>
    <property type="molecule type" value="Genomic_DNA"/>
</dbReference>
<feature type="domain" description="BPTI/Kunitz inhibitor" evidence="2">
    <location>
        <begin position="22"/>
        <end position="75"/>
    </location>
</feature>
<dbReference type="InterPro" id="IPR052861">
    <property type="entry name" value="BPTI/Kunitz_domain"/>
</dbReference>
<dbReference type="Proteomes" id="UP000829354">
    <property type="component" value="Chromosome V"/>
</dbReference>
<dbReference type="PRINTS" id="PR00759">
    <property type="entry name" value="BASICPTASE"/>
</dbReference>
<gene>
    <name evidence="3" type="ORF">L3Y34_007575</name>
    <name evidence="4" type="ORF">L5515_007421</name>
</gene>
<evidence type="ECO:0000313" key="3">
    <source>
        <dbReference type="EMBL" id="ULT88460.1"/>
    </source>
</evidence>
<dbReference type="SMART" id="SM00131">
    <property type="entry name" value="KU"/>
    <property type="match status" value="1"/>
</dbReference>
<dbReference type="InterPro" id="IPR020901">
    <property type="entry name" value="Prtase_inh_Kunz-CS"/>
</dbReference>
<accession>A0AAE8ZZM8</accession>
<dbReference type="KEGG" id="cbr:CBG_08651"/>
<dbReference type="PANTHER" id="PTHR47248">
    <property type="entry name" value="PROTEIN CBG06772"/>
    <property type="match status" value="1"/>
</dbReference>
<sequence>MIPLPLLLVSLLFGTAVSQNLCDSPADLGKSCAGSNFSIRFYFDKDMRRCLPFKYFGCGGNENNFSERHECVQRCTPMDHLFCPANTPPMKNVYGSTDCGQNSGDVKCANIKSFCHMGPNGAGMCCSLEAQKKVNQDRDPFCPNGKKKYSVFRGQKDRIVIGKSCDHQFCPDEYDCQKGNFYAYCCAK</sequence>
<keyword evidence="6" id="KW-1185">Reference proteome</keyword>